<evidence type="ECO:0000259" key="3">
    <source>
        <dbReference type="PROSITE" id="PS50994"/>
    </source>
</evidence>
<reference evidence="4 5" key="1">
    <citation type="journal article" date="2019" name="Sci. Rep.">
        <title>Comparative genomics of chytrid fungi reveal insights into the obligate biotrophic and pathogenic lifestyle of Synchytrium endobioticum.</title>
        <authorList>
            <person name="van de Vossenberg B.T.L.H."/>
            <person name="Warris S."/>
            <person name="Nguyen H.D.T."/>
            <person name="van Gent-Pelzer M.P.E."/>
            <person name="Joly D.L."/>
            <person name="van de Geest H.C."/>
            <person name="Bonants P.J.M."/>
            <person name="Smith D.S."/>
            <person name="Levesque C.A."/>
            <person name="van der Lee T.A.J."/>
        </authorList>
    </citation>
    <scope>NUCLEOTIDE SEQUENCE [LARGE SCALE GENOMIC DNA]</scope>
    <source>
        <strain evidence="4 5">CBS 675.73</strain>
    </source>
</reference>
<dbReference type="InterPro" id="IPR012337">
    <property type="entry name" value="RNaseH-like_sf"/>
</dbReference>
<dbReference type="InterPro" id="IPR043502">
    <property type="entry name" value="DNA/RNA_pol_sf"/>
</dbReference>
<dbReference type="InterPro" id="IPR001584">
    <property type="entry name" value="Integrase_cat-core"/>
</dbReference>
<keyword evidence="5" id="KW-1185">Reference proteome</keyword>
<organism evidence="4 5">
    <name type="scientific">Chytriomyces confervae</name>
    <dbReference type="NCBI Taxonomy" id="246404"/>
    <lineage>
        <taxon>Eukaryota</taxon>
        <taxon>Fungi</taxon>
        <taxon>Fungi incertae sedis</taxon>
        <taxon>Chytridiomycota</taxon>
        <taxon>Chytridiomycota incertae sedis</taxon>
        <taxon>Chytridiomycetes</taxon>
        <taxon>Chytridiales</taxon>
        <taxon>Chytriomycetaceae</taxon>
        <taxon>Chytriomyces</taxon>
    </lineage>
</organism>
<dbReference type="STRING" id="246404.A0A507CY32"/>
<dbReference type="GO" id="GO:0003676">
    <property type="term" value="F:nucleic acid binding"/>
    <property type="evidence" value="ECO:0007669"/>
    <property type="project" value="InterPro"/>
</dbReference>
<dbReference type="InterPro" id="IPR050951">
    <property type="entry name" value="Retrovirus_Pol_polyprotein"/>
</dbReference>
<dbReference type="AlphaFoldDB" id="A0A507CY32"/>
<dbReference type="EMBL" id="QEAP01001515">
    <property type="protein sequence ID" value="TPX44073.1"/>
    <property type="molecule type" value="Genomic_DNA"/>
</dbReference>
<evidence type="ECO:0000256" key="1">
    <source>
        <dbReference type="ARBA" id="ARBA00023268"/>
    </source>
</evidence>
<keyword evidence="1" id="KW-0511">Multifunctional enzyme</keyword>
<dbReference type="GO" id="GO:0005634">
    <property type="term" value="C:nucleus"/>
    <property type="evidence" value="ECO:0007669"/>
    <property type="project" value="UniProtKB-ARBA"/>
</dbReference>
<dbReference type="PROSITE" id="PS50994">
    <property type="entry name" value="INTEGRASE"/>
    <property type="match status" value="1"/>
</dbReference>
<sequence length="781" mass="88765">MFETVEIPEIGAVRKFVIGHGNVVSSLLDRVLDSGLTFSGSKVELGLPEILVTGIRCSKEGRFINPVKLDAMQRYPEPKNISLLRRFLQMASFFHEQITAFQNIKEALQSAPARRPLDYASFVSRPPILTTDSSEMAEAQFLSQLDESGREYISHCFSGLWNHYELQYHIIKKELISVAKGLKRGAPYLSNALEIHVKSDAGTMIRGMINNPAIHDKVAQWTIADILQFPIVVKNIGTKANPSDALTRMWDSAENPDDWNDLRELNDEIDRVFDFKITCLTAAIVAHAPASSYADSEFFDLVQYLNSGKLPDGISTAERTCFQRRAAGYFLLDGVLFKRPKHANGIPLRVVIGKQQQLDLVEAAHKLAGGGHTEFECTYLKIRIKYYWKGMQKMIRDYVNACEDCQRMRIRQYKEPAHPSKSPSTIFILWYGDFIVMPWSSDQKRYLWHLQEALVGWSELAAFKTQSMDSAMNWTIKNVFYRYSFPVRMVFDQCSMLSAAAQEIYKKFGIHISIITPHNHKGLGIVERAHAPIKLELATFADRISTNSSGLSLYNGLFAQQPLLHMDFVVESFGVVNFRDGMSTVELLAARMRQLERREDDLTEYKQRREAERKRRTDNYNKKNAHLFRDEPLFKGPFIRLEPARSVSSQDGHRRRRPETGDRLKRYFEPFEFSSNALFFDEIGVDWDLTDEDHRLLKDLSDSASEDLFQCAFERPRWSTALGNLSSSSMLATRGADLVSLDTHQEESGFVRATHLKLFSCGGVASVPPGGQRTIAASSVS</sequence>
<dbReference type="InterPro" id="IPR041588">
    <property type="entry name" value="Integrase_H2C2"/>
</dbReference>
<evidence type="ECO:0000313" key="4">
    <source>
        <dbReference type="EMBL" id="TPX44073.1"/>
    </source>
</evidence>
<feature type="domain" description="Integrase catalytic" evidence="3">
    <location>
        <begin position="419"/>
        <end position="592"/>
    </location>
</feature>
<dbReference type="InterPro" id="IPR041577">
    <property type="entry name" value="RT_RNaseH_2"/>
</dbReference>
<proteinExistence type="predicted"/>
<protein>
    <recommendedName>
        <fullName evidence="3">Integrase catalytic domain-containing protein</fullName>
    </recommendedName>
</protein>
<feature type="coiled-coil region" evidence="2">
    <location>
        <begin position="585"/>
        <end position="615"/>
    </location>
</feature>
<name>A0A507CY32_9FUNG</name>
<comment type="caution">
    <text evidence="4">The sequence shown here is derived from an EMBL/GenBank/DDBJ whole genome shotgun (WGS) entry which is preliminary data.</text>
</comment>
<evidence type="ECO:0000313" key="5">
    <source>
        <dbReference type="Proteomes" id="UP000320333"/>
    </source>
</evidence>
<dbReference type="InterPro" id="IPR036397">
    <property type="entry name" value="RNaseH_sf"/>
</dbReference>
<dbReference type="Pfam" id="PF17919">
    <property type="entry name" value="RT_RNaseH_2"/>
    <property type="match status" value="1"/>
</dbReference>
<keyword evidence="2" id="KW-0175">Coiled coil</keyword>
<evidence type="ECO:0000256" key="2">
    <source>
        <dbReference type="SAM" id="Coils"/>
    </source>
</evidence>
<dbReference type="Gene3D" id="3.30.420.10">
    <property type="entry name" value="Ribonuclease H-like superfamily/Ribonuclease H"/>
    <property type="match status" value="1"/>
</dbReference>
<dbReference type="Pfam" id="PF17921">
    <property type="entry name" value="Integrase_H2C2"/>
    <property type="match status" value="1"/>
</dbReference>
<gene>
    <name evidence="4" type="ORF">CcCBS67573_g10428</name>
</gene>
<dbReference type="PANTHER" id="PTHR37984:SF5">
    <property type="entry name" value="PROTEIN NYNRIN-LIKE"/>
    <property type="match status" value="1"/>
</dbReference>
<dbReference type="Proteomes" id="UP000320333">
    <property type="component" value="Unassembled WGS sequence"/>
</dbReference>
<dbReference type="Gene3D" id="1.10.340.70">
    <property type="match status" value="1"/>
</dbReference>
<dbReference type="PANTHER" id="PTHR37984">
    <property type="entry name" value="PROTEIN CBG26694"/>
    <property type="match status" value="1"/>
</dbReference>
<dbReference type="SUPFAM" id="SSF56672">
    <property type="entry name" value="DNA/RNA polymerases"/>
    <property type="match status" value="1"/>
</dbReference>
<dbReference type="GO" id="GO:0003824">
    <property type="term" value="F:catalytic activity"/>
    <property type="evidence" value="ECO:0007669"/>
    <property type="project" value="UniProtKB-KW"/>
</dbReference>
<dbReference type="SUPFAM" id="SSF53098">
    <property type="entry name" value="Ribonuclease H-like"/>
    <property type="match status" value="1"/>
</dbReference>
<accession>A0A507CY32</accession>
<dbReference type="OrthoDB" id="446925at2759"/>
<dbReference type="FunFam" id="1.10.340.70:FF:000001">
    <property type="entry name" value="Retrovirus-related Pol polyprotein from transposon gypsy-like Protein"/>
    <property type="match status" value="1"/>
</dbReference>
<dbReference type="GO" id="GO:0015074">
    <property type="term" value="P:DNA integration"/>
    <property type="evidence" value="ECO:0007669"/>
    <property type="project" value="InterPro"/>
</dbReference>